<evidence type="ECO:0000256" key="2">
    <source>
        <dbReference type="ARBA" id="ARBA00023239"/>
    </source>
</evidence>
<dbReference type="Gene3D" id="3.20.20.140">
    <property type="entry name" value="Metal-dependent hydrolases"/>
    <property type="match status" value="1"/>
</dbReference>
<dbReference type="GO" id="GO:0016787">
    <property type="term" value="F:hydrolase activity"/>
    <property type="evidence" value="ECO:0007669"/>
    <property type="project" value="InterPro"/>
</dbReference>
<dbReference type="Pfam" id="PF04909">
    <property type="entry name" value="Amidohydro_2"/>
    <property type="match status" value="1"/>
</dbReference>
<dbReference type="Proteomes" id="UP000011096">
    <property type="component" value="Unassembled WGS sequence"/>
</dbReference>
<dbReference type="SUPFAM" id="SSF51556">
    <property type="entry name" value="Metallo-dependent hydrolases"/>
    <property type="match status" value="1"/>
</dbReference>
<dbReference type="GeneID" id="43607515"/>
<reference evidence="6 7" key="2">
    <citation type="submission" date="2012-08" db="EMBL/GenBank/DDBJ databases">
        <authorList>
            <person name="Gan P.H.P."/>
            <person name="Ikeda K."/>
            <person name="Irieda H."/>
            <person name="Narusaka M."/>
            <person name="O'Connell R.J."/>
            <person name="Narusaka Y."/>
            <person name="Takano Y."/>
            <person name="Kubo Y."/>
            <person name="Shirasu K."/>
        </authorList>
    </citation>
    <scope>NUCLEOTIDE SEQUENCE [LARGE SCALE GENOMIC DNA]</scope>
    <source>
        <strain evidence="6 7">Nara gc5</strain>
    </source>
</reference>
<feature type="domain" description="Amidohydrolase-related" evidence="4">
    <location>
        <begin position="75"/>
        <end position="326"/>
    </location>
</feature>
<dbReference type="STRING" id="1213859.L2FBU4"/>
<name>L2FBU4_COLFN</name>
<dbReference type="EMBL" id="ANPB02000001">
    <property type="protein sequence ID" value="KAF4492471.1"/>
    <property type="molecule type" value="Genomic_DNA"/>
</dbReference>
<dbReference type="OrthoDB" id="432010at2759"/>
<sequence>MALNNQAITLEEHVIFPSFGDNYPFYKNIWEIYPDQQARAWDLGPLRLSGMKAGGIAFQILSHLPGVATSRPDLYRRANDEMAKAIRQTPDRFAGFAALPMGFPDDAVTELRRAVNDLGFVGAMVDNHLEDMTHYDDSRFWPIFGAAEELGVPIYLHPSPPTPELFKSRYRGNYSTMSEIGLGTASWGWHEDVGLHILKLYLAGVFERFPKLNIIIGHMGELLPMMLSRVKSMPAFQAMAEKGSKSIKDVWHDNIWVTTSGIFCIDTFKMLRQVTRIKHILFSVDYPFESSSSGRTFLTELLTTNTLTEEEIDMISRKNAIHLLGLWESAGIDQQDETY</sequence>
<evidence type="ECO:0000313" key="6">
    <source>
        <dbReference type="EMBL" id="KAF4492471.1"/>
    </source>
</evidence>
<dbReference type="PANTHER" id="PTHR21240:SF30">
    <property type="entry name" value="AMIDOHYDROLASE-RELATED DOMAIN-CONTAINING PROTEIN-RELATED"/>
    <property type="match status" value="1"/>
</dbReference>
<dbReference type="HOGENOM" id="CLU_039329_5_1_1"/>
<comment type="similarity">
    <text evidence="3">Belongs to the metallo-dependent hydrolases superfamily.</text>
</comment>
<gene>
    <name evidence="6" type="primary">orsB-1</name>
    <name evidence="5" type="ORF">CGGC5_2364</name>
    <name evidence="6" type="ORF">CGGC5_v000136</name>
</gene>
<dbReference type="GO" id="GO:0019748">
    <property type="term" value="P:secondary metabolic process"/>
    <property type="evidence" value="ECO:0007669"/>
    <property type="project" value="TreeGrafter"/>
</dbReference>
<evidence type="ECO:0000259" key="4">
    <source>
        <dbReference type="Pfam" id="PF04909"/>
    </source>
</evidence>
<dbReference type="GO" id="GO:0005829">
    <property type="term" value="C:cytosol"/>
    <property type="evidence" value="ECO:0007669"/>
    <property type="project" value="TreeGrafter"/>
</dbReference>
<organism evidence="5">
    <name type="scientific">Colletotrichum fructicola (strain Nara gc5)</name>
    <name type="common">Anthracnose fungus</name>
    <name type="synonym">Colletotrichum gloeosporioides (strain Nara gc5)</name>
    <dbReference type="NCBI Taxonomy" id="1213859"/>
    <lineage>
        <taxon>Eukaryota</taxon>
        <taxon>Fungi</taxon>
        <taxon>Dikarya</taxon>
        <taxon>Ascomycota</taxon>
        <taxon>Pezizomycotina</taxon>
        <taxon>Sordariomycetes</taxon>
        <taxon>Hypocreomycetidae</taxon>
        <taxon>Glomerellales</taxon>
        <taxon>Glomerellaceae</taxon>
        <taxon>Colletotrichum</taxon>
        <taxon>Colletotrichum gloeosporioides species complex</taxon>
    </lineage>
</organism>
<dbReference type="RefSeq" id="XP_031880023.1">
    <property type="nucleotide sequence ID" value="XM_032023334.1"/>
</dbReference>
<dbReference type="AlphaFoldDB" id="L2FBU4"/>
<dbReference type="PANTHER" id="PTHR21240">
    <property type="entry name" value="2-AMINO-3-CARBOXYLMUCONATE-6-SEMIALDEHYDE DECARBOXYLASE"/>
    <property type="match status" value="1"/>
</dbReference>
<dbReference type="InterPro" id="IPR006680">
    <property type="entry name" value="Amidohydro-rel"/>
</dbReference>
<dbReference type="InParanoid" id="L2FBU4"/>
<evidence type="ECO:0000256" key="1">
    <source>
        <dbReference type="ARBA" id="ARBA00022793"/>
    </source>
</evidence>
<accession>L2FBU4</accession>
<dbReference type="InterPro" id="IPR032466">
    <property type="entry name" value="Metal_Hydrolase"/>
</dbReference>
<reference evidence="5" key="1">
    <citation type="submission" date="2012-08" db="EMBL/GenBank/DDBJ databases">
        <title>Genome analysis of Colletotrichum orbiculare and Colletotrichum fructicola.</title>
        <authorList>
            <person name="Gan P.H.P."/>
            <person name="Ikeda K."/>
            <person name="Irieda H."/>
            <person name="Narusaka M."/>
            <person name="O'Connell R.J."/>
            <person name="Narusaka Y."/>
            <person name="Takano Y."/>
            <person name="Kubo Y."/>
            <person name="Shirasu K."/>
        </authorList>
    </citation>
    <scope>NUCLEOTIDE SEQUENCE</scope>
    <source>
        <strain evidence="5">Nara gc5</strain>
    </source>
</reference>
<dbReference type="GO" id="GO:0016831">
    <property type="term" value="F:carboxy-lyase activity"/>
    <property type="evidence" value="ECO:0007669"/>
    <property type="project" value="UniProtKB-KW"/>
</dbReference>
<reference evidence="6 7" key="3">
    <citation type="submission" date="2020-04" db="EMBL/GenBank/DDBJ databases">
        <title>Genome sequencing and assembly of multiple isolates from the Colletotrichum gloeosporioides species complex.</title>
        <authorList>
            <person name="Gan P."/>
            <person name="Shirasu K."/>
        </authorList>
    </citation>
    <scope>NUCLEOTIDE SEQUENCE [LARGE SCALE GENOMIC DNA]</scope>
    <source>
        <strain evidence="6 7">Nara gc5</strain>
    </source>
</reference>
<dbReference type="InterPro" id="IPR032465">
    <property type="entry name" value="ACMSD"/>
</dbReference>
<keyword evidence="1 3" id="KW-0210">Decarboxylase</keyword>
<proteinExistence type="inferred from homology"/>
<evidence type="ECO:0000313" key="7">
    <source>
        <dbReference type="Proteomes" id="UP000011096"/>
    </source>
</evidence>
<evidence type="ECO:0000313" key="5">
    <source>
        <dbReference type="EMBL" id="ELA23822.1"/>
    </source>
</evidence>
<evidence type="ECO:0000256" key="3">
    <source>
        <dbReference type="RuleBase" id="RU366045"/>
    </source>
</evidence>
<protein>
    <submittedName>
        <fullName evidence="5">2,3-dihydroxybenzoic acid decarboxylase</fullName>
    </submittedName>
    <submittedName>
        <fullName evidence="6">Decarboxylase orsB</fullName>
    </submittedName>
</protein>
<keyword evidence="7" id="KW-1185">Reference proteome</keyword>
<keyword evidence="2 3" id="KW-0456">Lyase</keyword>
<dbReference type="EMBL" id="KB021347">
    <property type="protein sequence ID" value="ELA23822.1"/>
    <property type="molecule type" value="Genomic_DNA"/>
</dbReference>